<organism evidence="4 6">
    <name type="scientific">Halalkalicoccus jeotgali (strain DSM 18796 / CECT 7217 / JCM 14584 / KCTC 4019 / B3)</name>
    <dbReference type="NCBI Taxonomy" id="795797"/>
    <lineage>
        <taxon>Archaea</taxon>
        <taxon>Methanobacteriati</taxon>
        <taxon>Methanobacteriota</taxon>
        <taxon>Stenosarchaea group</taxon>
        <taxon>Halobacteria</taxon>
        <taxon>Halobacteriales</taxon>
        <taxon>Halococcaceae</taxon>
        <taxon>Halalkalicoccus</taxon>
    </lineage>
</organism>
<evidence type="ECO:0000313" key="4">
    <source>
        <dbReference type="EMBL" id="ADJ13822.1"/>
    </source>
</evidence>
<evidence type="ECO:0000256" key="1">
    <source>
        <dbReference type="SAM" id="Coils"/>
    </source>
</evidence>
<dbReference type="InterPro" id="IPR036388">
    <property type="entry name" value="WH-like_DNA-bd_sf"/>
</dbReference>
<dbReference type="STRING" id="795797.HacjB3_02145"/>
<dbReference type="EMBL" id="CP002062">
    <property type="protein sequence ID" value="ADJ13822.1"/>
    <property type="molecule type" value="Genomic_DNA"/>
</dbReference>
<dbReference type="Proteomes" id="UP000000390">
    <property type="component" value="Chromosome"/>
</dbReference>
<keyword evidence="1" id="KW-0175">Coiled coil</keyword>
<dbReference type="Proteomes" id="UP000011645">
    <property type="component" value="Unassembled WGS sequence"/>
</dbReference>
<evidence type="ECO:0000313" key="6">
    <source>
        <dbReference type="Proteomes" id="UP000000390"/>
    </source>
</evidence>
<evidence type="ECO:0000313" key="7">
    <source>
        <dbReference type="Proteomes" id="UP000011645"/>
    </source>
</evidence>
<protein>
    <submittedName>
        <fullName evidence="5">Transcriptional regulator TrmB</fullName>
    </submittedName>
    <submittedName>
        <fullName evidence="4">Transcriptional regulator, TrmB</fullName>
    </submittedName>
</protein>
<dbReference type="EMBL" id="AOHV01000042">
    <property type="protein sequence ID" value="ELY34132.1"/>
    <property type="molecule type" value="Genomic_DNA"/>
</dbReference>
<dbReference type="PANTHER" id="PTHR34293">
    <property type="entry name" value="HTH-TYPE TRANSCRIPTIONAL REGULATOR TRMBL2"/>
    <property type="match status" value="1"/>
</dbReference>
<reference evidence="5 7" key="2">
    <citation type="journal article" date="2014" name="PLoS Genet.">
        <title>Phylogenetically driven sequencing of extremely halophilic archaea reveals strategies for static and dynamic osmo-response.</title>
        <authorList>
            <person name="Becker E.A."/>
            <person name="Seitzer P.M."/>
            <person name="Tritt A."/>
            <person name="Larsen D."/>
            <person name="Krusor M."/>
            <person name="Yao A.I."/>
            <person name="Wu D."/>
            <person name="Madern D."/>
            <person name="Eisen J.A."/>
            <person name="Darling A.E."/>
            <person name="Facciotti M.T."/>
        </authorList>
    </citation>
    <scope>NUCLEOTIDE SEQUENCE [LARGE SCALE GENOMIC DNA]</scope>
    <source>
        <strain evidence="5">B3</strain>
        <strain evidence="7">DSM 18796 / CECT 7217 / JCM 14584 / KCTC 4019 / B3</strain>
    </source>
</reference>
<dbReference type="GeneID" id="9418228"/>
<feature type="coiled-coil region" evidence="1">
    <location>
        <begin position="76"/>
        <end position="103"/>
    </location>
</feature>
<dbReference type="OrthoDB" id="202962at2157"/>
<dbReference type="RefSeq" id="WP_008418437.1">
    <property type="nucleotide sequence ID" value="NC_014297.1"/>
</dbReference>
<gene>
    <name evidence="4" type="ordered locus">HacjB3_02145</name>
    <name evidence="5" type="ORF">C497_17172</name>
</gene>
<dbReference type="InterPro" id="IPR036390">
    <property type="entry name" value="WH_DNA-bd_sf"/>
</dbReference>
<dbReference type="Gene3D" id="1.10.10.10">
    <property type="entry name" value="Winged helix-like DNA-binding domain superfamily/Winged helix DNA-binding domain"/>
    <property type="match status" value="1"/>
</dbReference>
<evidence type="ECO:0000259" key="3">
    <source>
        <dbReference type="Pfam" id="PF24217"/>
    </source>
</evidence>
<dbReference type="KEGG" id="hje:HacjB3_02145"/>
<name>D8J616_HALJB</name>
<dbReference type="Pfam" id="PF01978">
    <property type="entry name" value="TrmB"/>
    <property type="match status" value="1"/>
</dbReference>
<reference evidence="4 6" key="1">
    <citation type="journal article" date="2010" name="J. Bacteriol.">
        <title>Complete genome sequence of Halalkalicoccus jeotgali B3(T), an extremely halophilic archaeon.</title>
        <authorList>
            <person name="Roh S.W."/>
            <person name="Nam Y.D."/>
            <person name="Nam S.H."/>
            <person name="Choi S.H."/>
            <person name="Park H.S."/>
            <person name="Bae J.W."/>
        </authorList>
    </citation>
    <scope>NUCLEOTIDE SEQUENCE [LARGE SCALE GENOMIC DNA]</scope>
    <source>
        <strain evidence="4">B3</strain>
        <strain evidence="6">DSM 18796 / CECT 7217 / JCM 14584 / KCTC 4019 / B3</strain>
    </source>
</reference>
<dbReference type="Pfam" id="PF24217">
    <property type="entry name" value="DUF7436"/>
    <property type="match status" value="1"/>
</dbReference>
<dbReference type="SUPFAM" id="SSF46785">
    <property type="entry name" value="Winged helix' DNA-binding domain"/>
    <property type="match status" value="1"/>
</dbReference>
<dbReference type="SUPFAM" id="SSF56024">
    <property type="entry name" value="Phospholipase D/nuclease"/>
    <property type="match status" value="1"/>
</dbReference>
<dbReference type="PATRIC" id="fig|795797.18.peg.435"/>
<proteinExistence type="predicted"/>
<dbReference type="PANTHER" id="PTHR34293:SF1">
    <property type="entry name" value="HTH-TYPE TRANSCRIPTIONAL REGULATOR TRMBL2"/>
    <property type="match status" value="1"/>
</dbReference>
<dbReference type="InterPro" id="IPR051797">
    <property type="entry name" value="TrmB-like"/>
</dbReference>
<evidence type="ECO:0000259" key="2">
    <source>
        <dbReference type="Pfam" id="PF01978"/>
    </source>
</evidence>
<dbReference type="AlphaFoldDB" id="D8J616"/>
<keyword evidence="7" id="KW-1185">Reference proteome</keyword>
<evidence type="ECO:0000313" key="5">
    <source>
        <dbReference type="EMBL" id="ELY34132.1"/>
    </source>
</evidence>
<dbReference type="InterPro" id="IPR002831">
    <property type="entry name" value="Tscrpt_reg_TrmB_N"/>
</dbReference>
<dbReference type="HOGENOM" id="CLU_072493_0_0_2"/>
<feature type="domain" description="Transcription regulator TrmB N-terminal" evidence="2">
    <location>
        <begin position="4"/>
        <end position="71"/>
    </location>
</feature>
<accession>D8J616</accession>
<feature type="domain" description="DUF7436" evidence="3">
    <location>
        <begin position="109"/>
        <end position="265"/>
    </location>
</feature>
<dbReference type="InterPro" id="IPR055859">
    <property type="entry name" value="DUF7436"/>
</dbReference>
<dbReference type="eggNOG" id="arCOG02037">
    <property type="taxonomic scope" value="Archaea"/>
</dbReference>
<sequence>MASLRDLGLSEYETRVYRSLLHTGPTTAKELSRASEVPMGRIYDVLSSIEGQNLVRSQTASRPKKYVAVEPDTALERLLEDKRREAEETVARYEELVETLGDELESAEPVEEQFWTAAVGDEETLELLLERLAAADESIVMVVANRSPQFDFGEIGDVVTERLEAAVERGVNVSVLMTPAVVETLPESVGERYRGRLSSHPAFSVRTTEDLDGTFNLIDGVEVVLQVSNPLKPGEVFSVIDLKDPTFATGIHEEFAPRWEEANPLSF</sequence>